<keyword evidence="1" id="KW-0808">Transferase</keyword>
<accession>A0ACC0J182</accession>
<sequence>MGTMYQGAPDLKVTIQDTSLVFPSEETERKSMFLSNIDQVLNFDVQTVHFFPAHSDFPPQIIAEKVKSALSKVLVSYDFLAGRLKLNPNSDDHVVSAAGARLEIECNAAGAGFVVASSEYTLDEIGDLVYPNPAFRQLIVQTLDDDTLLSQQNGQPLCVLQLWDVAFLKEKARKDNSASDRGHHSKAKITSFNVVTAHIWRCKALSCDTNDLDRLSTVLYAVDIRSRLSPPLPQSYAGNAVLTAYATAQCRELEEGPFSRLVEMVSEGAARITDEYARSVIDWGELYKGFPHGEFLVSSWWRIGFAQVEYPWGKPRYSCPVVYHRKDIILFFPGIHDGINNDGVNVLVALPAKEMENFKTLFHKFLA</sequence>
<dbReference type="Proteomes" id="UP001060215">
    <property type="component" value="Chromosome 1"/>
</dbReference>
<reference evidence="1 2" key="1">
    <citation type="journal article" date="2022" name="Plant J.">
        <title>Chromosome-level genome of Camellia lanceoleosa provides a valuable resource for understanding genome evolution and self-incompatibility.</title>
        <authorList>
            <person name="Gong W."/>
            <person name="Xiao S."/>
            <person name="Wang L."/>
            <person name="Liao Z."/>
            <person name="Chang Y."/>
            <person name="Mo W."/>
            <person name="Hu G."/>
            <person name="Li W."/>
            <person name="Zhao G."/>
            <person name="Zhu H."/>
            <person name="Hu X."/>
            <person name="Ji K."/>
            <person name="Xiang X."/>
            <person name="Song Q."/>
            <person name="Yuan D."/>
            <person name="Jin S."/>
            <person name="Zhang L."/>
        </authorList>
    </citation>
    <scope>NUCLEOTIDE SEQUENCE [LARGE SCALE GENOMIC DNA]</scope>
    <source>
        <strain evidence="1">SQ_2022a</strain>
    </source>
</reference>
<organism evidence="1 2">
    <name type="scientific">Camellia lanceoleosa</name>
    <dbReference type="NCBI Taxonomy" id="1840588"/>
    <lineage>
        <taxon>Eukaryota</taxon>
        <taxon>Viridiplantae</taxon>
        <taxon>Streptophyta</taxon>
        <taxon>Embryophyta</taxon>
        <taxon>Tracheophyta</taxon>
        <taxon>Spermatophyta</taxon>
        <taxon>Magnoliopsida</taxon>
        <taxon>eudicotyledons</taxon>
        <taxon>Gunneridae</taxon>
        <taxon>Pentapetalae</taxon>
        <taxon>asterids</taxon>
        <taxon>Ericales</taxon>
        <taxon>Theaceae</taxon>
        <taxon>Camellia</taxon>
    </lineage>
</organism>
<name>A0ACC0J182_9ERIC</name>
<protein>
    <submittedName>
        <fullName evidence="1">Omega-hydroxypalmitate O-feruloyl transferase</fullName>
    </submittedName>
</protein>
<gene>
    <name evidence="1" type="ORF">LOK49_LG01G00029</name>
</gene>
<keyword evidence="2" id="KW-1185">Reference proteome</keyword>
<proteinExistence type="predicted"/>
<dbReference type="EMBL" id="CM045758">
    <property type="protein sequence ID" value="KAI8031198.1"/>
    <property type="molecule type" value="Genomic_DNA"/>
</dbReference>
<evidence type="ECO:0000313" key="2">
    <source>
        <dbReference type="Proteomes" id="UP001060215"/>
    </source>
</evidence>
<evidence type="ECO:0000313" key="1">
    <source>
        <dbReference type="EMBL" id="KAI8031198.1"/>
    </source>
</evidence>
<comment type="caution">
    <text evidence="1">The sequence shown here is derived from an EMBL/GenBank/DDBJ whole genome shotgun (WGS) entry which is preliminary data.</text>
</comment>